<dbReference type="EMBL" id="QNVI01000040">
    <property type="protein sequence ID" value="TDA38992.1"/>
    <property type="molecule type" value="Genomic_DNA"/>
</dbReference>
<accession>A0A523BDQ6</accession>
<proteinExistence type="predicted"/>
<keyword evidence="1" id="KW-1133">Transmembrane helix</keyword>
<name>A0A523BDQ6_9CREN</name>
<dbReference type="AlphaFoldDB" id="A0A523BDQ6"/>
<reference evidence="2 3" key="1">
    <citation type="journal article" date="2019" name="Nat. Microbiol.">
        <title>Expanding anaerobic alkane metabolism in the domain of Archaea.</title>
        <authorList>
            <person name="Wang Y."/>
            <person name="Wegener G."/>
            <person name="Hou J."/>
            <person name="Wang F."/>
            <person name="Xiao X."/>
        </authorList>
    </citation>
    <scope>NUCLEOTIDE SEQUENCE [LARGE SCALE GENOMIC DNA]</scope>
    <source>
        <strain evidence="2">WYZ-LMO11</strain>
    </source>
</reference>
<feature type="transmembrane region" description="Helical" evidence="1">
    <location>
        <begin position="551"/>
        <end position="568"/>
    </location>
</feature>
<dbReference type="Proteomes" id="UP000317265">
    <property type="component" value="Unassembled WGS sequence"/>
</dbReference>
<evidence type="ECO:0000313" key="2">
    <source>
        <dbReference type="EMBL" id="TDA38992.1"/>
    </source>
</evidence>
<sequence>MILMKLFKIIFNIILLIIILNMVQLVNCNEDEIKISIIPIVNNEDGTYYPGDSFLIKYSIPSNGTFHDNNGNLCNYYYTLEKIEISSECIDNINFSNEGIICTIANISPGIYTVNIIFYINYHYQYWLNETYPIYDNGSIIGYYWKWTSNWDCYPLKIIKSFKLEIVEYDPNFTIILYPVLKGEAITTYRMDLALLLRYDGNGPNHNLKQRAIIDQYSVKTIGKTLFFINSSEDLQILTMNGFYDIRPITSEDIISNTTSWIKSITDIILNRSSIYIAYKDCSEYGPIAKNFYEKIFTSKDRYAKFLFSLDYNIEKINIEELNINILVYWSRFPSMTRTSSIDLPYLKIRMPINIIPPSNKTSILITKIYNDIFFNELFNPPENDEWFIKEWNNDYINITSIFLEINGSQISILIPRTLSCFYNFTIINTNNWTPIYIDFNKEEFNIDMNLKAYVNNIKDYYSWFEINITSNQILKKLSLFYIENNSKIIFYDINYIQSKDNNYHLWIKKPQNIYRNTTIYAEIIDIWGNSKVLEIGVISPYNNEILNDRIFLIFFITIGMIILYKSLRKFSFKFLKLI</sequence>
<gene>
    <name evidence="2" type="ORF">DSO09_02910</name>
</gene>
<evidence type="ECO:0000256" key="1">
    <source>
        <dbReference type="SAM" id="Phobius"/>
    </source>
</evidence>
<organism evidence="2 3">
    <name type="scientific">Thermoproteota archaeon</name>
    <dbReference type="NCBI Taxonomy" id="2056631"/>
    <lineage>
        <taxon>Archaea</taxon>
        <taxon>Thermoproteota</taxon>
    </lineage>
</organism>
<keyword evidence="1" id="KW-0472">Membrane</keyword>
<protein>
    <submittedName>
        <fullName evidence="2">Uncharacterized protein</fullName>
    </submittedName>
</protein>
<evidence type="ECO:0000313" key="3">
    <source>
        <dbReference type="Proteomes" id="UP000317265"/>
    </source>
</evidence>
<keyword evidence="1" id="KW-0812">Transmembrane</keyword>
<comment type="caution">
    <text evidence="2">The sequence shown here is derived from an EMBL/GenBank/DDBJ whole genome shotgun (WGS) entry which is preliminary data.</text>
</comment>